<keyword evidence="3" id="KW-0614">Plasmid</keyword>
<name>A0A410VIA9_9BRAD</name>
<dbReference type="PANTHER" id="PTHR42879">
    <property type="entry name" value="3-OXOACYL-(ACYL-CARRIER-PROTEIN) REDUCTASE"/>
    <property type="match status" value="1"/>
</dbReference>
<dbReference type="EMBL" id="CP030058">
    <property type="protein sequence ID" value="QOZ64597.1"/>
    <property type="molecule type" value="Genomic_DNA"/>
</dbReference>
<comment type="similarity">
    <text evidence="1">Belongs to the short-chain dehydrogenases/reductases (SDR) family.</text>
</comment>
<dbReference type="InterPro" id="IPR002347">
    <property type="entry name" value="SDR_fam"/>
</dbReference>
<dbReference type="PRINTS" id="PR00081">
    <property type="entry name" value="GDHRDH"/>
</dbReference>
<dbReference type="InterPro" id="IPR050259">
    <property type="entry name" value="SDR"/>
</dbReference>
<dbReference type="RefSeq" id="WP_128929988.1">
    <property type="nucleotide sequence ID" value="NZ_BMHC01000007.1"/>
</dbReference>
<dbReference type="EMBL" id="BMHC01000007">
    <property type="protein sequence ID" value="GGI25705.1"/>
    <property type="molecule type" value="Genomic_DNA"/>
</dbReference>
<gene>
    <name evidence="2" type="ORF">GCM10010987_35710</name>
    <name evidence="3" type="ORF">XH86_38805</name>
</gene>
<geneLocation type="plasmid" evidence="3 4">
    <name>unnamed</name>
</geneLocation>
<reference evidence="2" key="3">
    <citation type="submission" date="2022-12" db="EMBL/GenBank/DDBJ databases">
        <authorList>
            <person name="Sun Q."/>
            <person name="Zhou Y."/>
        </authorList>
    </citation>
    <scope>NUCLEOTIDE SEQUENCE</scope>
    <source>
        <strain evidence="2">CGMCC 1.15034</strain>
    </source>
</reference>
<evidence type="ECO:0000256" key="1">
    <source>
        <dbReference type="ARBA" id="ARBA00006484"/>
    </source>
</evidence>
<dbReference type="Proteomes" id="UP000593880">
    <property type="component" value="Plasmid unnamed"/>
</dbReference>
<dbReference type="PANTHER" id="PTHR42879:SF6">
    <property type="entry name" value="NADPH-DEPENDENT REDUCTASE BACG"/>
    <property type="match status" value="1"/>
</dbReference>
<protein>
    <submittedName>
        <fullName evidence="2">Short-chain dehydrogenase</fullName>
    </submittedName>
</protein>
<evidence type="ECO:0000313" key="5">
    <source>
        <dbReference type="Proteomes" id="UP000625079"/>
    </source>
</evidence>
<evidence type="ECO:0000313" key="3">
    <source>
        <dbReference type="EMBL" id="QOZ64597.1"/>
    </source>
</evidence>
<proteinExistence type="inferred from homology"/>
<organism evidence="2 5">
    <name type="scientific">Bradyrhizobium guangdongense</name>
    <dbReference type="NCBI Taxonomy" id="1325090"/>
    <lineage>
        <taxon>Bacteria</taxon>
        <taxon>Pseudomonadati</taxon>
        <taxon>Pseudomonadota</taxon>
        <taxon>Alphaproteobacteria</taxon>
        <taxon>Hyphomicrobiales</taxon>
        <taxon>Nitrobacteraceae</taxon>
        <taxon>Bradyrhizobium</taxon>
    </lineage>
</organism>
<accession>A0A410VIA9</accession>
<dbReference type="InterPro" id="IPR036291">
    <property type="entry name" value="NAD(P)-bd_dom_sf"/>
</dbReference>
<dbReference type="Proteomes" id="UP000625079">
    <property type="component" value="Unassembled WGS sequence"/>
</dbReference>
<evidence type="ECO:0000313" key="4">
    <source>
        <dbReference type="Proteomes" id="UP000593880"/>
    </source>
</evidence>
<dbReference type="SUPFAM" id="SSF51735">
    <property type="entry name" value="NAD(P)-binding Rossmann-fold domains"/>
    <property type="match status" value="1"/>
</dbReference>
<evidence type="ECO:0000313" key="2">
    <source>
        <dbReference type="EMBL" id="GGI25705.1"/>
    </source>
</evidence>
<dbReference type="Gene3D" id="3.40.50.720">
    <property type="entry name" value="NAD(P)-binding Rossmann-like Domain"/>
    <property type="match status" value="1"/>
</dbReference>
<dbReference type="Pfam" id="PF13561">
    <property type="entry name" value="adh_short_C2"/>
    <property type="match status" value="1"/>
</dbReference>
<dbReference type="AlphaFoldDB" id="A0A410VIA9"/>
<sequence length="274" mass="29416">MTGHTKQEPRLAGGEDASLRGKVAIVTGASRGIGAAIALELAQAGVDSVIVARDEAMLNSVAERARSFGTRVEVVAGDLRNVETVSWTIDRALAAFQKIDILVNNAGATTRGHFLELPDSDWEDGFGLKFFGAMRLCRAAWPTLVQTSGSVVNIAGAGGRTPDIYFAIGSPVNAALNSFSKFLAELGIRDGVRVNCINPGLVRTDRLTKRLTLESRERRIDPAEMEYQLSRELRIARIGEPEDIAALVRFVLSDRGRLLQGAAIDADAGLTKTL</sequence>
<dbReference type="FunFam" id="3.40.50.720:FF:000084">
    <property type="entry name" value="Short-chain dehydrogenase reductase"/>
    <property type="match status" value="1"/>
</dbReference>
<keyword evidence="4" id="KW-1185">Reference proteome</keyword>
<reference evidence="3 4" key="2">
    <citation type="submission" date="2018-06" db="EMBL/GenBank/DDBJ databases">
        <title>Comparative genomics of rhizobia nodulating Arachis hypogaea in China.</title>
        <authorList>
            <person name="Li Y."/>
        </authorList>
    </citation>
    <scope>NUCLEOTIDE SEQUENCE [LARGE SCALE GENOMIC DNA]</scope>
    <source>
        <strain evidence="3 4">CCBAU 51658</strain>
        <plasmid evidence="3 4">unnamed</plasmid>
    </source>
</reference>
<reference evidence="2" key="1">
    <citation type="journal article" date="2014" name="Int. J. Syst. Evol. Microbiol.">
        <title>Complete genome sequence of Corynebacterium casei LMG S-19264T (=DSM 44701T), isolated from a smear-ripened cheese.</title>
        <authorList>
            <consortium name="US DOE Joint Genome Institute (JGI-PGF)"/>
            <person name="Walter F."/>
            <person name="Albersmeier A."/>
            <person name="Kalinowski J."/>
            <person name="Ruckert C."/>
        </authorList>
    </citation>
    <scope>NUCLEOTIDE SEQUENCE</scope>
    <source>
        <strain evidence="2">CGMCC 1.15034</strain>
    </source>
</reference>
<dbReference type="OrthoDB" id="9804774at2"/>